<dbReference type="AlphaFoldDB" id="A0A1I0I8P2"/>
<keyword evidence="3" id="KW-0808">Transferase</keyword>
<dbReference type="RefSeq" id="WP_092366574.1">
    <property type="nucleotide sequence ID" value="NZ_DAINWJ010000044.1"/>
</dbReference>
<sequence length="184" mass="20879">MSLKTKLYVVTAILGLSLLILTLRYTHTKSPILYAAAVTSGTTFYHFAMRLLAGGLIHAAFHNRMDCTKKWFQEKPFEPALYRALRVKQWKKLLPALNPEDFHIKTHSASQLIQASCQAEIVHEMITVLSFIPLLFSIWFGSAGVFLITSCLAALLDAAFVMVQRYNRPRLLRLIQKQSKRGTI</sequence>
<dbReference type="EMBL" id="FOIM01000020">
    <property type="protein sequence ID" value="SET93024.1"/>
    <property type="molecule type" value="Genomic_DNA"/>
</dbReference>
<evidence type="ECO:0000256" key="9">
    <source>
        <dbReference type="ARBA" id="ARBA00023588"/>
    </source>
</evidence>
<evidence type="ECO:0000256" key="13">
    <source>
        <dbReference type="SAM" id="Phobius"/>
    </source>
</evidence>
<reference evidence="15" key="1">
    <citation type="submission" date="2016-10" db="EMBL/GenBank/DDBJ databases">
        <authorList>
            <person name="Varghese N."/>
            <person name="Submissions S."/>
        </authorList>
    </citation>
    <scope>NUCLEOTIDE SEQUENCE [LARGE SCALE GENOMIC DNA]</scope>
    <source>
        <strain evidence="15">NLAE-zl-G277</strain>
    </source>
</reference>
<keyword evidence="6 13" id="KW-1133">Transmembrane helix</keyword>
<evidence type="ECO:0000313" key="14">
    <source>
        <dbReference type="EMBL" id="SET93024.1"/>
    </source>
</evidence>
<comment type="similarity">
    <text evidence="10">Belongs to the acyltransferase CrtO family.</text>
</comment>
<evidence type="ECO:0000256" key="2">
    <source>
        <dbReference type="ARBA" id="ARBA00022475"/>
    </source>
</evidence>
<evidence type="ECO:0000256" key="11">
    <source>
        <dbReference type="ARBA" id="ARBA00023667"/>
    </source>
</evidence>
<proteinExistence type="inferred from homology"/>
<evidence type="ECO:0000256" key="3">
    <source>
        <dbReference type="ARBA" id="ARBA00022679"/>
    </source>
</evidence>
<evidence type="ECO:0000256" key="5">
    <source>
        <dbReference type="ARBA" id="ARBA00022729"/>
    </source>
</evidence>
<dbReference type="GO" id="GO:0005886">
    <property type="term" value="C:plasma membrane"/>
    <property type="evidence" value="ECO:0007669"/>
    <property type="project" value="UniProtKB-SubCell"/>
</dbReference>
<evidence type="ECO:0000256" key="7">
    <source>
        <dbReference type="ARBA" id="ARBA00023136"/>
    </source>
</evidence>
<dbReference type="GO" id="GO:0016746">
    <property type="term" value="F:acyltransferase activity"/>
    <property type="evidence" value="ECO:0007669"/>
    <property type="project" value="UniProtKB-KW"/>
</dbReference>
<name>A0A1I0I8P2_9FIRM</name>
<evidence type="ECO:0000256" key="1">
    <source>
        <dbReference type="ARBA" id="ARBA00004162"/>
    </source>
</evidence>
<organism evidence="14 15">
    <name type="scientific">Enterocloster lavalensis</name>
    <dbReference type="NCBI Taxonomy" id="460384"/>
    <lineage>
        <taxon>Bacteria</taxon>
        <taxon>Bacillati</taxon>
        <taxon>Bacillota</taxon>
        <taxon>Clostridia</taxon>
        <taxon>Lachnospirales</taxon>
        <taxon>Lachnospiraceae</taxon>
        <taxon>Enterocloster</taxon>
    </lineage>
</organism>
<keyword evidence="7 13" id="KW-0472">Membrane</keyword>
<evidence type="ECO:0000256" key="4">
    <source>
        <dbReference type="ARBA" id="ARBA00022692"/>
    </source>
</evidence>
<comment type="pathway">
    <text evidence="9">Carotenoid biosynthesis; staphyloxanthin biosynthesis; staphyloxanthin from farnesyl diphosphate: step 5/5.</text>
</comment>
<evidence type="ECO:0000256" key="12">
    <source>
        <dbReference type="ARBA" id="ARBA00025324"/>
    </source>
</evidence>
<gene>
    <name evidence="14" type="ORF">SAMN05216313_1202</name>
</gene>
<keyword evidence="15" id="KW-1185">Reference proteome</keyword>
<dbReference type="Proteomes" id="UP000198508">
    <property type="component" value="Unassembled WGS sequence"/>
</dbReference>
<keyword evidence="5" id="KW-0732">Signal</keyword>
<evidence type="ECO:0000256" key="8">
    <source>
        <dbReference type="ARBA" id="ARBA00023315"/>
    </source>
</evidence>
<accession>A0A1I0I8P2</accession>
<keyword evidence="8" id="KW-0012">Acyltransferase</keyword>
<keyword evidence="2" id="KW-1003">Cell membrane</keyword>
<comment type="function">
    <text evidence="12">Catalyzes the acylation of glycosyl-4,4'-diaponeurosporenoate, i.e. the esterification of glucose at the C6'' position with the carboxyl group of the C(15) fatty acid 12-methyltetradecanoic acid, to yield staphyloxanthin. This is the last step in the biosynthesis of this orange pigment, present in most staphylococci strains.</text>
</comment>
<evidence type="ECO:0000256" key="6">
    <source>
        <dbReference type="ARBA" id="ARBA00022989"/>
    </source>
</evidence>
<dbReference type="Pfam" id="PF18927">
    <property type="entry name" value="CrtO"/>
    <property type="match status" value="1"/>
</dbReference>
<dbReference type="STRING" id="460384.SAMN05216313_1202"/>
<protein>
    <recommendedName>
        <fullName evidence="11">Glycosyl-4,4'-diaponeurosporenoate acyltransferase</fullName>
    </recommendedName>
</protein>
<evidence type="ECO:0000256" key="10">
    <source>
        <dbReference type="ARBA" id="ARBA00023603"/>
    </source>
</evidence>
<feature type="transmembrane region" description="Helical" evidence="13">
    <location>
        <begin position="145"/>
        <end position="163"/>
    </location>
</feature>
<evidence type="ECO:0000313" key="15">
    <source>
        <dbReference type="Proteomes" id="UP000198508"/>
    </source>
</evidence>
<keyword evidence="4 13" id="KW-0812">Transmembrane</keyword>
<dbReference type="UniPathway" id="UPA00029">
    <property type="reaction ID" value="UER00560"/>
</dbReference>
<comment type="subcellular location">
    <subcellularLocation>
        <location evidence="1">Cell membrane</location>
        <topology evidence="1">Single-pass membrane protein</topology>
    </subcellularLocation>
</comment>
<feature type="transmembrane region" description="Helical" evidence="13">
    <location>
        <begin position="7"/>
        <end position="26"/>
    </location>
</feature>
<dbReference type="InterPro" id="IPR044021">
    <property type="entry name" value="CrtO"/>
</dbReference>
<feature type="transmembrane region" description="Helical" evidence="13">
    <location>
        <begin position="32"/>
        <end position="61"/>
    </location>
</feature>